<keyword evidence="9" id="KW-0175">Coiled coil</keyword>
<sequence>MIGIFKTAFTQATRNRTLLMDDLHTLAKESEAICNSRPLTYVNDQEDFLPLRPVDFIRPTARLSFPRLLNEDDEWRPHYTTRDDLIKDWRFGLQILETFWNRWQVEYLTSLRERHQISHPYPRIHHNDKPANGEYVLIHDDTNKRGMWKMGQICGSSDGYQRSVQIRLPSRLIITRPINLVSRFEITSNTTTQEQTATQNESTERRTRPPIHPMVTRSKARRQQLNLPLFISIMTALLQCVISASSRCPEELTLDKKIIHATPCVTNGVAVAVYSKEDTRKICWFPVTCPHGEIPASLQPSKDLQLCGPKCECPKWSQFCSHSAEDCSRRSVVKRTLPYSFCEKTSQPSCKNIKNLILGRNLIIDYINAVDAYSQLAHLFPNFPEYKLYHAQALYNAFMLPEALQVVSTIDEQHLLGDVIKLESAIKYREEDVNNARILVEQYPPDDPDTEMNLACLDYKEGDYDKALERFNNASSIMGYQPELAYAIALCHYRKKEYPQALKFITDIVDRGIKDHPELGVGMVTEGMDLRSVGNTMKLHETSLVEALNLKFAVEYKLKNFTAAQEALTDMPPRSEEELDAVTLHNQALIVIDTDPNDGFAKLQYLLSQNPFPPETFANLLLLYCKYEYYDLAADVLAENAHLTFKYLTQYQFDYLDALINQQTSPEEAYAKFDAMAQDQMNELRNLTKKVQEIRQSNDETTARKAVEAFDETLELYLPLLMAQAKIYWDKGDYARVEKIFRKSVEFCSEHDTWKLNVAHTLFMQEQKFKEAAGFYEPIVSKNFVTLLDVSAIILANLCVCYIMTNQNEEAEELMRKVEREEDEARELDENRKIFHVCIINLVIGTLYCSKGNFEFGISRVIKAMEPQDRKLGTDTWYYAKRCLLATIETMSKHLVVIRDSVVYECLKFLDSAWSRHPNNCGWAINGRPSGLDQKYRNIRGETAKVVVAPSDQLLITTRFNCHYRQVNKITVVEIRMNFFAIITFFLHLLIVNSYEFNYFSGINGPLRSDSSEGKARFLMSPKYRRSAFDAYGDLSAMMESIDRFQRPRFGRK</sequence>
<evidence type="ECO:0000256" key="5">
    <source>
        <dbReference type="ARBA" id="ARBA00022794"/>
    </source>
</evidence>
<keyword evidence="13" id="KW-1185">Reference proteome</keyword>
<comment type="similarity">
    <text evidence="2">Belongs to the TTC30/dfy-1/fleer family.</text>
</comment>
<evidence type="ECO:0000313" key="12">
    <source>
        <dbReference type="EMBL" id="KAK6727601.1"/>
    </source>
</evidence>
<name>A0ABR1BR97_NECAM</name>
<dbReference type="EMBL" id="JAVFWL010000001">
    <property type="protein sequence ID" value="KAK6727601.1"/>
    <property type="molecule type" value="Genomic_DNA"/>
</dbReference>
<dbReference type="PANTHER" id="PTHR20931">
    <property type="entry name" value="TETRATRICOPEPTIDE REPEAT PROTEIN 30"/>
    <property type="match status" value="1"/>
</dbReference>
<dbReference type="Proteomes" id="UP001303046">
    <property type="component" value="Unassembled WGS sequence"/>
</dbReference>
<dbReference type="InterPro" id="IPR019734">
    <property type="entry name" value="TPR_rpt"/>
</dbReference>
<keyword evidence="5" id="KW-0970">Cilium biogenesis/degradation</keyword>
<gene>
    <name evidence="12" type="primary">Necator_chrI.g1473</name>
    <name evidence="12" type="ORF">RB195_005347</name>
</gene>
<dbReference type="InterPro" id="IPR040676">
    <property type="entry name" value="DUF5641"/>
</dbReference>
<evidence type="ECO:0000259" key="11">
    <source>
        <dbReference type="Pfam" id="PF18701"/>
    </source>
</evidence>
<evidence type="ECO:0000256" key="7">
    <source>
        <dbReference type="ARBA" id="ARBA00023069"/>
    </source>
</evidence>
<proteinExistence type="inferred from homology"/>
<dbReference type="InterPro" id="IPR039941">
    <property type="entry name" value="TT30"/>
</dbReference>
<protein>
    <recommendedName>
        <fullName evidence="3">Tetratricopeptide repeat protein 30 homolog</fullName>
    </recommendedName>
</protein>
<dbReference type="Pfam" id="PF18701">
    <property type="entry name" value="DUF5641"/>
    <property type="match status" value="1"/>
</dbReference>
<dbReference type="SMART" id="SM00028">
    <property type="entry name" value="TPR"/>
    <property type="match status" value="3"/>
</dbReference>
<dbReference type="PANTHER" id="PTHR20931:SF0">
    <property type="entry name" value="TETRATRICOPEPTIDE REPEAT PROTEIN 30"/>
    <property type="match status" value="1"/>
</dbReference>
<comment type="caution">
    <text evidence="12">The sequence shown here is derived from an EMBL/GenBank/DDBJ whole genome shotgun (WGS) entry which is preliminary data.</text>
</comment>
<evidence type="ECO:0000256" key="2">
    <source>
        <dbReference type="ARBA" id="ARBA00009522"/>
    </source>
</evidence>
<evidence type="ECO:0000313" key="13">
    <source>
        <dbReference type="Proteomes" id="UP001303046"/>
    </source>
</evidence>
<comment type="subcellular location">
    <subcellularLocation>
        <location evidence="1">Cell projection</location>
        <location evidence="1">Cilium</location>
    </subcellularLocation>
</comment>
<evidence type="ECO:0000256" key="3">
    <source>
        <dbReference type="ARBA" id="ARBA00015727"/>
    </source>
</evidence>
<evidence type="ECO:0000256" key="1">
    <source>
        <dbReference type="ARBA" id="ARBA00004138"/>
    </source>
</evidence>
<keyword evidence="4" id="KW-0677">Repeat</keyword>
<feature type="domain" description="DUF5641" evidence="11">
    <location>
        <begin position="88"/>
        <end position="180"/>
    </location>
</feature>
<feature type="compositionally biased region" description="Low complexity" evidence="10">
    <location>
        <begin position="189"/>
        <end position="201"/>
    </location>
</feature>
<feature type="coiled-coil region" evidence="9">
    <location>
        <begin position="801"/>
        <end position="831"/>
    </location>
</feature>
<keyword evidence="6" id="KW-0802">TPR repeat</keyword>
<dbReference type="SUPFAM" id="SSF48452">
    <property type="entry name" value="TPR-like"/>
    <property type="match status" value="2"/>
</dbReference>
<evidence type="ECO:0000256" key="9">
    <source>
        <dbReference type="SAM" id="Coils"/>
    </source>
</evidence>
<feature type="region of interest" description="Disordered" evidence="10">
    <location>
        <begin position="189"/>
        <end position="210"/>
    </location>
</feature>
<feature type="coiled-coil region" evidence="9">
    <location>
        <begin position="677"/>
        <end position="704"/>
    </location>
</feature>
<evidence type="ECO:0000256" key="8">
    <source>
        <dbReference type="ARBA" id="ARBA00023273"/>
    </source>
</evidence>
<keyword evidence="8" id="KW-0966">Cell projection</keyword>
<evidence type="ECO:0000256" key="4">
    <source>
        <dbReference type="ARBA" id="ARBA00022737"/>
    </source>
</evidence>
<dbReference type="InterPro" id="IPR011990">
    <property type="entry name" value="TPR-like_helical_dom_sf"/>
</dbReference>
<accession>A0ABR1BR97</accession>
<keyword evidence="7" id="KW-0969">Cilium</keyword>
<evidence type="ECO:0000256" key="10">
    <source>
        <dbReference type="SAM" id="MobiDB-lite"/>
    </source>
</evidence>
<reference evidence="12 13" key="1">
    <citation type="submission" date="2023-08" db="EMBL/GenBank/DDBJ databases">
        <title>A Necator americanus chromosomal reference genome.</title>
        <authorList>
            <person name="Ilik V."/>
            <person name="Petrzelkova K.J."/>
            <person name="Pardy F."/>
            <person name="Fuh T."/>
            <person name="Niatou-Singa F.S."/>
            <person name="Gouil Q."/>
            <person name="Baker L."/>
            <person name="Ritchie M.E."/>
            <person name="Jex A.R."/>
            <person name="Gazzola D."/>
            <person name="Li H."/>
            <person name="Toshio Fujiwara R."/>
            <person name="Zhan B."/>
            <person name="Aroian R.V."/>
            <person name="Pafco B."/>
            <person name="Schwarz E.M."/>
        </authorList>
    </citation>
    <scope>NUCLEOTIDE SEQUENCE [LARGE SCALE GENOMIC DNA]</scope>
    <source>
        <strain evidence="12 13">Aroian</strain>
        <tissue evidence="12">Whole animal</tissue>
    </source>
</reference>
<dbReference type="Gene3D" id="1.25.40.10">
    <property type="entry name" value="Tetratricopeptide repeat domain"/>
    <property type="match status" value="2"/>
</dbReference>
<organism evidence="12 13">
    <name type="scientific">Necator americanus</name>
    <name type="common">Human hookworm</name>
    <dbReference type="NCBI Taxonomy" id="51031"/>
    <lineage>
        <taxon>Eukaryota</taxon>
        <taxon>Metazoa</taxon>
        <taxon>Ecdysozoa</taxon>
        <taxon>Nematoda</taxon>
        <taxon>Chromadorea</taxon>
        <taxon>Rhabditida</taxon>
        <taxon>Rhabditina</taxon>
        <taxon>Rhabditomorpha</taxon>
        <taxon>Strongyloidea</taxon>
        <taxon>Ancylostomatidae</taxon>
        <taxon>Bunostominae</taxon>
        <taxon>Necator</taxon>
    </lineage>
</organism>
<evidence type="ECO:0000256" key="6">
    <source>
        <dbReference type="ARBA" id="ARBA00022803"/>
    </source>
</evidence>